<accession>A0A5D4KGJ8</accession>
<keyword evidence="3" id="KW-0175">Coiled coil</keyword>
<evidence type="ECO:0000313" key="9">
    <source>
        <dbReference type="Proteomes" id="UP000323317"/>
    </source>
</evidence>
<feature type="domain" description="Flagellar hook-associated protein 2 C-terminal" evidence="7">
    <location>
        <begin position="247"/>
        <end position="507"/>
    </location>
</feature>
<dbReference type="Pfam" id="PF02465">
    <property type="entry name" value="FliD_N"/>
    <property type="match status" value="1"/>
</dbReference>
<comment type="function">
    <text evidence="5">Required for morphogenesis and for the elongation of the flagellar filament by facilitating polymerization of the flagellin monomers at the tip of growing filament. Forms a capping structure, which prevents flagellin subunits (transported through the central channel of the flagellum) from leaking out without polymerization at the distal end.</text>
</comment>
<keyword evidence="4 5" id="KW-0975">Bacterial flagellum</keyword>
<dbReference type="GO" id="GO:0007155">
    <property type="term" value="P:cell adhesion"/>
    <property type="evidence" value="ECO:0007669"/>
    <property type="project" value="InterPro"/>
</dbReference>
<sequence>MSDMRIGGLATGMDTDQIVKDLMKAEKLPLDKMEQKKTYTEWQRDDYREINKELFDFSNSIFDGVMKQSTYTQKTVNVSNPNAVSVKNISSTSDFTGSIKVNRLATAATMFGSGQITDPDEPEKPASPSAKLSDLFEITEDQSITIKAVNKEGILEGKTLTIPKDMTLQGMINKINSETGVSMFYDPHEKVMSVTAKNTGSNENGPEIEFSEGFLTTHLKLDTTNVIAAAADADGNAETEGKRGSLGENASFMYNGLTTERASNTFQINGFELSLKEADSDKAITFSSAPDTDKILEKIVKFVDDYNKLIEKVNGELGEKKFRDFQPLTAEQKEAMEEKEIELWEEKARSGTLRNDSVLSSAMNKMRTDLYTPISGGTSETNQLAQIGIKTSSNYLDRGKLIIDENKLKEAISKDPNAIYELFSKNGETDGEKGIARRLRDTISSTMDSIEQKAGKLTSTNSTFTLGRNLDSIDKQMTRFQDRLGQIEDRYWRQFTAMEKAIQQANSQSSYLMQQFSM</sequence>
<feature type="domain" description="Flagellar hook-associated protein 2 N-terminal" evidence="6">
    <location>
        <begin position="11"/>
        <end position="108"/>
    </location>
</feature>
<keyword evidence="8" id="KW-0969">Cilium</keyword>
<comment type="subunit">
    <text evidence="2 5">Homopentamer.</text>
</comment>
<reference evidence="8 9" key="1">
    <citation type="submission" date="2019-08" db="EMBL/GenBank/DDBJ databases">
        <title>Bacillus genomes from the desert of Cuatro Cienegas, Coahuila.</title>
        <authorList>
            <person name="Olmedo-Alvarez G."/>
        </authorList>
    </citation>
    <scope>NUCLEOTIDE SEQUENCE [LARGE SCALE GENOMIC DNA]</scope>
    <source>
        <strain evidence="8 9">CH40_1T</strain>
    </source>
</reference>
<dbReference type="GO" id="GO:0005576">
    <property type="term" value="C:extracellular region"/>
    <property type="evidence" value="ECO:0007669"/>
    <property type="project" value="UniProtKB-SubCell"/>
</dbReference>
<dbReference type="PANTHER" id="PTHR30288">
    <property type="entry name" value="FLAGELLAR CAP/ASSEMBLY PROTEIN FLID"/>
    <property type="match status" value="1"/>
</dbReference>
<dbReference type="InterPro" id="IPR010810">
    <property type="entry name" value="Flagellin_hook_IN_motif"/>
</dbReference>
<dbReference type="GO" id="GO:0071973">
    <property type="term" value="P:bacterial-type flagellum-dependent cell motility"/>
    <property type="evidence" value="ECO:0007669"/>
    <property type="project" value="TreeGrafter"/>
</dbReference>
<dbReference type="InterPro" id="IPR010809">
    <property type="entry name" value="FliD_C"/>
</dbReference>
<comment type="caution">
    <text evidence="8">The sequence shown here is derived from an EMBL/GenBank/DDBJ whole genome shotgun (WGS) entry which is preliminary data.</text>
</comment>
<dbReference type="Proteomes" id="UP000323317">
    <property type="component" value="Unassembled WGS sequence"/>
</dbReference>
<keyword evidence="8" id="KW-0282">Flagellum</keyword>
<dbReference type="Pfam" id="PF07196">
    <property type="entry name" value="Flagellin_IN"/>
    <property type="match status" value="1"/>
</dbReference>
<name>A0A5D4KGJ8_9BACI</name>
<dbReference type="RefSeq" id="WP_148946273.1">
    <property type="nucleotide sequence ID" value="NZ_VTEH01000004.1"/>
</dbReference>
<dbReference type="PANTHER" id="PTHR30288:SF0">
    <property type="entry name" value="FLAGELLAR HOOK-ASSOCIATED PROTEIN 2"/>
    <property type="match status" value="1"/>
</dbReference>
<proteinExistence type="inferred from homology"/>
<keyword evidence="5" id="KW-0964">Secreted</keyword>
<keyword evidence="8" id="KW-0966">Cell projection</keyword>
<dbReference type="Pfam" id="PF07195">
    <property type="entry name" value="FliD_C"/>
    <property type="match status" value="1"/>
</dbReference>
<dbReference type="EMBL" id="VTEH01000004">
    <property type="protein sequence ID" value="TYR76056.1"/>
    <property type="molecule type" value="Genomic_DNA"/>
</dbReference>
<dbReference type="NCBIfam" id="NF005833">
    <property type="entry name" value="PRK07737.1"/>
    <property type="match status" value="1"/>
</dbReference>
<dbReference type="GO" id="GO:0009424">
    <property type="term" value="C:bacterial-type flagellum hook"/>
    <property type="evidence" value="ECO:0007669"/>
    <property type="project" value="UniProtKB-UniRule"/>
</dbReference>
<gene>
    <name evidence="8" type="ORF">FZC79_07840</name>
</gene>
<evidence type="ECO:0000256" key="3">
    <source>
        <dbReference type="ARBA" id="ARBA00023054"/>
    </source>
</evidence>
<dbReference type="InterPro" id="IPR003481">
    <property type="entry name" value="FliD_N"/>
</dbReference>
<evidence type="ECO:0000256" key="1">
    <source>
        <dbReference type="ARBA" id="ARBA00009764"/>
    </source>
</evidence>
<evidence type="ECO:0000256" key="5">
    <source>
        <dbReference type="RuleBase" id="RU362066"/>
    </source>
</evidence>
<dbReference type="GO" id="GO:0009421">
    <property type="term" value="C:bacterial-type flagellum filament cap"/>
    <property type="evidence" value="ECO:0007669"/>
    <property type="project" value="InterPro"/>
</dbReference>
<evidence type="ECO:0000259" key="7">
    <source>
        <dbReference type="Pfam" id="PF07195"/>
    </source>
</evidence>
<dbReference type="InterPro" id="IPR040026">
    <property type="entry name" value="FliD"/>
</dbReference>
<evidence type="ECO:0000313" key="8">
    <source>
        <dbReference type="EMBL" id="TYR76056.1"/>
    </source>
</evidence>
<organism evidence="8 9">
    <name type="scientific">Rossellomorea vietnamensis</name>
    <dbReference type="NCBI Taxonomy" id="218284"/>
    <lineage>
        <taxon>Bacteria</taxon>
        <taxon>Bacillati</taxon>
        <taxon>Bacillota</taxon>
        <taxon>Bacilli</taxon>
        <taxon>Bacillales</taxon>
        <taxon>Bacillaceae</taxon>
        <taxon>Rossellomorea</taxon>
    </lineage>
</organism>
<evidence type="ECO:0000256" key="2">
    <source>
        <dbReference type="ARBA" id="ARBA00011255"/>
    </source>
</evidence>
<comment type="similarity">
    <text evidence="1 5">Belongs to the FliD family.</text>
</comment>
<comment type="subcellular location">
    <subcellularLocation>
        <location evidence="5">Secreted</location>
    </subcellularLocation>
    <subcellularLocation>
        <location evidence="5">Bacterial flagellum</location>
    </subcellularLocation>
</comment>
<evidence type="ECO:0000259" key="6">
    <source>
        <dbReference type="Pfam" id="PF02465"/>
    </source>
</evidence>
<dbReference type="AlphaFoldDB" id="A0A5D4KGJ8"/>
<protein>
    <recommendedName>
        <fullName evidence="5">Flagellar hook-associated protein 2</fullName>
        <shortName evidence="5">HAP2</shortName>
    </recommendedName>
    <alternativeName>
        <fullName evidence="5">Flagellar cap protein</fullName>
    </alternativeName>
</protein>
<evidence type="ECO:0000256" key="4">
    <source>
        <dbReference type="ARBA" id="ARBA00023143"/>
    </source>
</evidence>